<keyword evidence="8" id="KW-1185">Reference proteome</keyword>
<feature type="domain" description="FAD/NAD(P)-binding" evidence="5">
    <location>
        <begin position="1"/>
        <end position="274"/>
    </location>
</feature>
<dbReference type="InterPro" id="IPR016156">
    <property type="entry name" value="FAD/NAD-linked_Rdtase_dimer_sf"/>
</dbReference>
<evidence type="ECO:0000313" key="7">
    <source>
        <dbReference type="EMBL" id="QNS08957.1"/>
    </source>
</evidence>
<dbReference type="PRINTS" id="PR00411">
    <property type="entry name" value="PNDRDTASEI"/>
</dbReference>
<dbReference type="AlphaFoldDB" id="A0A7H1BJQ2"/>
<feature type="domain" description="Reductase C-terminal" evidence="6">
    <location>
        <begin position="302"/>
        <end position="385"/>
    </location>
</feature>
<dbReference type="Gene3D" id="3.50.50.60">
    <property type="entry name" value="FAD/NAD(P)-binding domain"/>
    <property type="match status" value="2"/>
</dbReference>
<keyword evidence="3" id="KW-0274">FAD</keyword>
<accession>A0A7H1BJQ2</accession>
<comment type="cofactor">
    <cofactor evidence="1">
        <name>FAD</name>
        <dbReference type="ChEBI" id="CHEBI:57692"/>
    </cofactor>
</comment>
<keyword evidence="4" id="KW-0560">Oxidoreductase</keyword>
<evidence type="ECO:0000259" key="6">
    <source>
        <dbReference type="Pfam" id="PF14759"/>
    </source>
</evidence>
<gene>
    <name evidence="7" type="ORF">IAG42_26090</name>
</gene>
<evidence type="ECO:0000256" key="2">
    <source>
        <dbReference type="ARBA" id="ARBA00022630"/>
    </source>
</evidence>
<dbReference type="InterPro" id="IPR036188">
    <property type="entry name" value="FAD/NAD-bd_sf"/>
</dbReference>
<proteinExistence type="predicted"/>
<dbReference type="PRINTS" id="PR00368">
    <property type="entry name" value="FADPNR"/>
</dbReference>
<sequence>MAGVQTAVALREQGFTGAVTLIGAEPHQPYDRPPLSKAVLLGKAEGSAFDVDFEALGVTLQLGREVTGLRPADHELDTATGPVPYDVLVVATGAEPIRLPGADGVPGVHLLRTLDDAERLRPVLAEQHDVVVVGAGWIGAEFATAARDAGCRVTVVEAAERPLAGALPAEVAAPMAAWYADAGAELRTHARVERVEPGVVVLGDGTRLPAGAVVVGIGARPATAWLDGSGLALGEHHEVVADAGLRTSVPDVYAVGDCSSFPSARYGQRLMVHHWDNALQGPRTVAANIIGTTPAVYDPVPYFWSEQFGRFVQYAGHHAAADATVWRGDPAGAAWSVCWLREGALVAVLAVGKPRDLAQGRKLIEAGTALDPELLADPARPLKSAAA</sequence>
<dbReference type="InterPro" id="IPR050446">
    <property type="entry name" value="FAD-oxidoreductase/Apoptosis"/>
</dbReference>
<dbReference type="SUPFAM" id="SSF55424">
    <property type="entry name" value="FAD/NAD-linked reductases, dimerisation (C-terminal) domain"/>
    <property type="match status" value="1"/>
</dbReference>
<evidence type="ECO:0000259" key="5">
    <source>
        <dbReference type="Pfam" id="PF07992"/>
    </source>
</evidence>
<dbReference type="InterPro" id="IPR028202">
    <property type="entry name" value="Reductase_C"/>
</dbReference>
<name>A0A7H1BJQ2_9ACTN</name>
<dbReference type="PANTHER" id="PTHR43557:SF2">
    <property type="entry name" value="RIESKE DOMAIN-CONTAINING PROTEIN-RELATED"/>
    <property type="match status" value="1"/>
</dbReference>
<dbReference type="EMBL" id="CP061281">
    <property type="protein sequence ID" value="QNS08957.1"/>
    <property type="molecule type" value="Genomic_DNA"/>
</dbReference>
<evidence type="ECO:0000256" key="1">
    <source>
        <dbReference type="ARBA" id="ARBA00001974"/>
    </source>
</evidence>
<dbReference type="Gene3D" id="3.30.390.30">
    <property type="match status" value="1"/>
</dbReference>
<dbReference type="GO" id="GO:0016651">
    <property type="term" value="F:oxidoreductase activity, acting on NAD(P)H"/>
    <property type="evidence" value="ECO:0007669"/>
    <property type="project" value="TreeGrafter"/>
</dbReference>
<dbReference type="Pfam" id="PF14759">
    <property type="entry name" value="Reductase_C"/>
    <property type="match status" value="1"/>
</dbReference>
<keyword evidence="2" id="KW-0285">Flavoprotein</keyword>
<protein>
    <submittedName>
        <fullName evidence="7">Oxidoreductase</fullName>
    </submittedName>
</protein>
<dbReference type="KEGG" id="sxn:IAG42_26090"/>
<dbReference type="Proteomes" id="UP000516428">
    <property type="component" value="Chromosome"/>
</dbReference>
<dbReference type="PANTHER" id="PTHR43557">
    <property type="entry name" value="APOPTOSIS-INDUCING FACTOR 1"/>
    <property type="match status" value="1"/>
</dbReference>
<evidence type="ECO:0000256" key="3">
    <source>
        <dbReference type="ARBA" id="ARBA00022827"/>
    </source>
</evidence>
<dbReference type="SUPFAM" id="SSF51905">
    <property type="entry name" value="FAD/NAD(P)-binding domain"/>
    <property type="match status" value="2"/>
</dbReference>
<dbReference type="GO" id="GO:0005737">
    <property type="term" value="C:cytoplasm"/>
    <property type="evidence" value="ECO:0007669"/>
    <property type="project" value="TreeGrafter"/>
</dbReference>
<organism evidence="7 8">
    <name type="scientific">Streptomyces xanthii</name>
    <dbReference type="NCBI Taxonomy" id="2768069"/>
    <lineage>
        <taxon>Bacteria</taxon>
        <taxon>Bacillati</taxon>
        <taxon>Actinomycetota</taxon>
        <taxon>Actinomycetes</taxon>
        <taxon>Kitasatosporales</taxon>
        <taxon>Streptomycetaceae</taxon>
        <taxon>Streptomyces</taxon>
    </lineage>
</organism>
<evidence type="ECO:0000256" key="4">
    <source>
        <dbReference type="ARBA" id="ARBA00023002"/>
    </source>
</evidence>
<evidence type="ECO:0000313" key="8">
    <source>
        <dbReference type="Proteomes" id="UP000516428"/>
    </source>
</evidence>
<dbReference type="Pfam" id="PF07992">
    <property type="entry name" value="Pyr_redox_2"/>
    <property type="match status" value="1"/>
</dbReference>
<dbReference type="InterPro" id="IPR023753">
    <property type="entry name" value="FAD/NAD-binding_dom"/>
</dbReference>
<reference evidence="7 8" key="1">
    <citation type="submission" date="2020-09" db="EMBL/GenBank/DDBJ databases">
        <title>A novel species.</title>
        <authorList>
            <person name="Gao J."/>
        </authorList>
    </citation>
    <scope>NUCLEOTIDE SEQUENCE [LARGE SCALE GENOMIC DNA]</scope>
    <source>
        <strain evidence="7 8">CRXT-Y-14</strain>
    </source>
</reference>